<protein>
    <submittedName>
        <fullName evidence="1">Uncharacterized protein</fullName>
    </submittedName>
</protein>
<dbReference type="Proteomes" id="UP000054282">
    <property type="component" value="Unassembled WGS sequence"/>
</dbReference>
<evidence type="ECO:0000313" key="2">
    <source>
        <dbReference type="Proteomes" id="UP000054282"/>
    </source>
</evidence>
<accession>A0A0L7M0L8</accession>
<gene>
    <name evidence="1" type="ORF">PFDG_05473</name>
</gene>
<evidence type="ECO:0000313" key="1">
    <source>
        <dbReference type="EMBL" id="KOB86414.1"/>
    </source>
</evidence>
<organism evidence="1 2">
    <name type="scientific">Plasmodium falciparum (isolate Dd2)</name>
    <dbReference type="NCBI Taxonomy" id="57267"/>
    <lineage>
        <taxon>Eukaryota</taxon>
        <taxon>Sar</taxon>
        <taxon>Alveolata</taxon>
        <taxon>Apicomplexa</taxon>
        <taxon>Aconoidasida</taxon>
        <taxon>Haemosporida</taxon>
        <taxon>Plasmodiidae</taxon>
        <taxon>Plasmodium</taxon>
        <taxon>Plasmodium (Laverania)</taxon>
    </lineage>
</organism>
<dbReference type="EMBL" id="DS016292">
    <property type="protein sequence ID" value="KOB86414.1"/>
    <property type="molecule type" value="Genomic_DNA"/>
</dbReference>
<name>A0A0L7M0L8_PLAF4</name>
<proteinExistence type="predicted"/>
<reference evidence="2" key="2">
    <citation type="submission" date="2006-09" db="EMBL/GenBank/DDBJ databases">
        <title>The genome sequence of Plasmodium falciparum Dd2.</title>
        <authorList>
            <consortium name="The Broad Institute Genome Sequencing Platform"/>
            <person name="Birren B."/>
            <person name="Lander E."/>
            <person name="Galagan J."/>
            <person name="Nusbaum C."/>
            <person name="Devon K."/>
            <person name="Henn M."/>
            <person name="Jaffe D."/>
            <person name="Butler J."/>
            <person name="Alvarez P."/>
            <person name="Gnerre S."/>
            <person name="Grabherr M."/>
            <person name="Kleber M."/>
            <person name="Mauceli E."/>
            <person name="Brockman W."/>
            <person name="MacCallum I.A."/>
            <person name="Rounsley S."/>
            <person name="Young S."/>
            <person name="LaButti K."/>
            <person name="Pushparaj V."/>
            <person name="DeCaprio D."/>
            <person name="Crawford M."/>
            <person name="Koehrsen M."/>
            <person name="Engels R."/>
            <person name="Montgomery P."/>
            <person name="Pearson M."/>
            <person name="Howarth C."/>
            <person name="Larson L."/>
            <person name="Luoma S."/>
            <person name="White J."/>
            <person name="Kodira C."/>
            <person name="Zeng Q."/>
            <person name="O'Leary S."/>
            <person name="Yandava C."/>
            <person name="Alvarado L."/>
            <person name="Wirth D."/>
            <person name="Volkman S."/>
            <person name="Hartl D."/>
        </authorList>
    </citation>
    <scope>NUCLEOTIDE SEQUENCE [LARGE SCALE GENOMIC DNA]</scope>
</reference>
<dbReference type="AlphaFoldDB" id="A0A0L7M0L8"/>
<reference evidence="2" key="1">
    <citation type="submission" date="2006-09" db="EMBL/GenBank/DDBJ databases">
        <title>Annotation of Plasmodium falciparum Dd2.</title>
        <authorList>
            <consortium name="The Broad Institute Genome Sequencing Platform"/>
            <person name="Volkman S.K."/>
            <person name="Neafsey D.E."/>
            <person name="Dash A.P."/>
            <person name="Chitnis C.E."/>
            <person name="Hartl D.L."/>
            <person name="Young S.K."/>
            <person name="Zeng Q."/>
            <person name="Koehrsen M."/>
            <person name="Alvarado L."/>
            <person name="Berlin A."/>
            <person name="Borenstein D."/>
            <person name="Chapman S.B."/>
            <person name="Chen Z."/>
            <person name="Engels R."/>
            <person name="Freedman E."/>
            <person name="Gellesch M."/>
            <person name="Goldberg J."/>
            <person name="Griggs A."/>
            <person name="Gujja S."/>
            <person name="Heilman E.R."/>
            <person name="Heiman D.I."/>
            <person name="Howarth C."/>
            <person name="Jen D."/>
            <person name="Larson L."/>
            <person name="Mehta T."/>
            <person name="Neiman D."/>
            <person name="Park D."/>
            <person name="Pearson M."/>
            <person name="Roberts A."/>
            <person name="Saif S."/>
            <person name="Shea T."/>
            <person name="Shenoy N."/>
            <person name="Sisk P."/>
            <person name="Stolte C."/>
            <person name="Sykes S."/>
            <person name="Walk T."/>
            <person name="White J."/>
            <person name="Yandava C."/>
            <person name="Haas B."/>
            <person name="Henn M.R."/>
            <person name="Nusbaum C."/>
            <person name="Birren B."/>
        </authorList>
    </citation>
    <scope>NUCLEOTIDE SEQUENCE [LARGE SCALE GENOMIC DNA]</scope>
</reference>
<dbReference type="KEGG" id="pfd:PFDG_05473"/>
<sequence length="75" mass="8702">GGRVKKWGLKKKSFYFWGPFGQLKLIQVALSIITKGSYDFRYLALSSSVLIGYMKHIEKPIFLILFDFQDDRALL</sequence>
<feature type="non-terminal residue" evidence="1">
    <location>
        <position position="1"/>
    </location>
</feature>